<accession>A0A8J9T7J2</accession>
<dbReference type="Pfam" id="PF00076">
    <property type="entry name" value="RRM_1"/>
    <property type="match status" value="1"/>
</dbReference>
<feature type="zinc finger region" description="C3H1-type" evidence="6">
    <location>
        <begin position="198"/>
        <end position="226"/>
    </location>
</feature>
<protein>
    <submittedName>
        <fullName evidence="9">Uncharacterized protein</fullName>
    </submittedName>
</protein>
<name>A0A8J9T7J2_PHATR</name>
<feature type="non-terminal residue" evidence="9">
    <location>
        <position position="334"/>
    </location>
</feature>
<feature type="domain" description="RRM" evidence="7">
    <location>
        <begin position="258"/>
        <end position="334"/>
    </location>
</feature>
<dbReference type="SUPFAM" id="SSF90229">
    <property type="entry name" value="CCCH zinc finger"/>
    <property type="match status" value="1"/>
</dbReference>
<evidence type="ECO:0000256" key="6">
    <source>
        <dbReference type="PROSITE-ProRule" id="PRU00723"/>
    </source>
</evidence>
<feature type="domain" description="C3H1-type" evidence="8">
    <location>
        <begin position="120"/>
        <end position="147"/>
    </location>
</feature>
<dbReference type="GO" id="GO:0003723">
    <property type="term" value="F:RNA binding"/>
    <property type="evidence" value="ECO:0007669"/>
    <property type="project" value="UniProtKB-UniRule"/>
</dbReference>
<gene>
    <name evidence="9" type="ORF">PTTT1_LOCUS53422</name>
</gene>
<evidence type="ECO:0000313" key="9">
    <source>
        <dbReference type="EMBL" id="CAG9294041.1"/>
    </source>
</evidence>
<keyword evidence="2 6" id="KW-0863">Zinc-finger</keyword>
<dbReference type="InterPro" id="IPR000504">
    <property type="entry name" value="RRM_dom"/>
</dbReference>
<dbReference type="Proteomes" id="UP000836788">
    <property type="component" value="Chromosome 8"/>
</dbReference>
<dbReference type="PROSITE" id="PS50103">
    <property type="entry name" value="ZF_C3H1"/>
    <property type="match status" value="3"/>
</dbReference>
<dbReference type="InterPro" id="IPR000571">
    <property type="entry name" value="Znf_CCCH"/>
</dbReference>
<evidence type="ECO:0000256" key="3">
    <source>
        <dbReference type="ARBA" id="ARBA00022833"/>
    </source>
</evidence>
<dbReference type="SUPFAM" id="SSF54928">
    <property type="entry name" value="RNA-binding domain, RBD"/>
    <property type="match status" value="2"/>
</dbReference>
<dbReference type="InterPro" id="IPR035979">
    <property type="entry name" value="RBD_domain_sf"/>
</dbReference>
<reference evidence="9" key="1">
    <citation type="submission" date="2022-02" db="EMBL/GenBank/DDBJ databases">
        <authorList>
            <person name="Giguere J D."/>
        </authorList>
    </citation>
    <scope>NUCLEOTIDE SEQUENCE</scope>
    <source>
        <strain evidence="9">CCAP 1055/1</strain>
    </source>
</reference>
<evidence type="ECO:0000256" key="4">
    <source>
        <dbReference type="ARBA" id="ARBA00022884"/>
    </source>
</evidence>
<keyword evidence="1 6" id="KW-0479">Metal-binding</keyword>
<evidence type="ECO:0000256" key="2">
    <source>
        <dbReference type="ARBA" id="ARBA00022771"/>
    </source>
</evidence>
<dbReference type="PANTHER" id="PTHR23236:SF11">
    <property type="entry name" value="EUKARYOTIC TRANSLATION INITIATION FACTOR 4H"/>
    <property type="match status" value="1"/>
</dbReference>
<sequence>MVKMLEPTSIVVEHVEDDRKVFVSRVPLNFSQASIKRLIEGSVGADVVQEVVFTYDNDEQAIGGDSKSKHKGYAFCVMENVDSAAAAISLGIVKGGRTETSKKSHTLYLSAYKHEAKDEKEIPDICFLWIHKRCPYGENCKFVHHGNGGVLDQRAVSAFPKPRKCWDFKKGKCKMGDTCPFSHEGIEPISIKEKIDRPSSEKDCINWKTKGKCRKGETCPYRHSVSLREQAIAKLATNRPGESAFQTVAPGKRTSEPLSVRVFGLNYETKESDVRDFLAPCGTIMNVSFPCWNDSGRSKGYCEVLFQSPKAVAAATALDGSDLHGRWLSIQAGK</sequence>
<dbReference type="Gene3D" id="3.30.1370.210">
    <property type="match status" value="1"/>
</dbReference>
<dbReference type="Gene3D" id="3.30.70.330">
    <property type="match status" value="2"/>
</dbReference>
<dbReference type="SMART" id="SM00356">
    <property type="entry name" value="ZnF_C3H1"/>
    <property type="match status" value="3"/>
</dbReference>
<feature type="zinc finger region" description="C3H1-type" evidence="6">
    <location>
        <begin position="120"/>
        <end position="147"/>
    </location>
</feature>
<dbReference type="CDD" id="cd00590">
    <property type="entry name" value="RRM_SF"/>
    <property type="match status" value="2"/>
</dbReference>
<dbReference type="GO" id="GO:0008270">
    <property type="term" value="F:zinc ion binding"/>
    <property type="evidence" value="ECO:0007669"/>
    <property type="project" value="UniProtKB-KW"/>
</dbReference>
<dbReference type="SMART" id="SM00360">
    <property type="entry name" value="RRM"/>
    <property type="match status" value="2"/>
</dbReference>
<dbReference type="EMBL" id="OU594949">
    <property type="protein sequence ID" value="CAG9294041.1"/>
    <property type="molecule type" value="Genomic_DNA"/>
</dbReference>
<organism evidence="9">
    <name type="scientific">Phaeodactylum tricornutum</name>
    <name type="common">Diatom</name>
    <dbReference type="NCBI Taxonomy" id="2850"/>
    <lineage>
        <taxon>Eukaryota</taxon>
        <taxon>Sar</taxon>
        <taxon>Stramenopiles</taxon>
        <taxon>Ochrophyta</taxon>
        <taxon>Bacillariophyta</taxon>
        <taxon>Bacillariophyceae</taxon>
        <taxon>Bacillariophycidae</taxon>
        <taxon>Naviculales</taxon>
        <taxon>Phaeodactylaceae</taxon>
        <taxon>Phaeodactylum</taxon>
    </lineage>
</organism>
<feature type="zinc finger region" description="C3H1-type" evidence="6">
    <location>
        <begin position="159"/>
        <end position="186"/>
    </location>
</feature>
<evidence type="ECO:0000256" key="5">
    <source>
        <dbReference type="PROSITE-ProRule" id="PRU00176"/>
    </source>
</evidence>
<proteinExistence type="predicted"/>
<dbReference type="PANTHER" id="PTHR23236">
    <property type="entry name" value="EUKARYOTIC TRANSLATION INITIATION FACTOR 4B/4H"/>
    <property type="match status" value="1"/>
</dbReference>
<dbReference type="PROSITE" id="PS50102">
    <property type="entry name" value="RRM"/>
    <property type="match status" value="2"/>
</dbReference>
<dbReference type="Pfam" id="PF14608">
    <property type="entry name" value="zf-CCCH_2"/>
    <property type="match status" value="3"/>
</dbReference>
<keyword evidence="4 5" id="KW-0694">RNA-binding</keyword>
<dbReference type="AlphaFoldDB" id="A0A8J9T7J2"/>
<feature type="domain" description="RRM" evidence="7">
    <location>
        <begin position="19"/>
        <end position="114"/>
    </location>
</feature>
<feature type="domain" description="C3H1-type" evidence="8">
    <location>
        <begin position="159"/>
        <end position="186"/>
    </location>
</feature>
<evidence type="ECO:0000259" key="8">
    <source>
        <dbReference type="PROSITE" id="PS50103"/>
    </source>
</evidence>
<evidence type="ECO:0000259" key="7">
    <source>
        <dbReference type="PROSITE" id="PS50102"/>
    </source>
</evidence>
<dbReference type="InterPro" id="IPR012677">
    <property type="entry name" value="Nucleotide-bd_a/b_plait_sf"/>
</dbReference>
<evidence type="ECO:0000256" key="1">
    <source>
        <dbReference type="ARBA" id="ARBA00022723"/>
    </source>
</evidence>
<dbReference type="InterPro" id="IPR036855">
    <property type="entry name" value="Znf_CCCH_sf"/>
</dbReference>
<feature type="domain" description="C3H1-type" evidence="8">
    <location>
        <begin position="198"/>
        <end position="226"/>
    </location>
</feature>
<keyword evidence="3 6" id="KW-0862">Zinc</keyword>